<keyword evidence="3" id="KW-1185">Reference proteome</keyword>
<protein>
    <submittedName>
        <fullName evidence="2">Uncharacterized protein</fullName>
    </submittedName>
</protein>
<feature type="compositionally biased region" description="Basic and acidic residues" evidence="1">
    <location>
        <begin position="177"/>
        <end position="203"/>
    </location>
</feature>
<dbReference type="EMBL" id="JBHTMK010000051">
    <property type="protein sequence ID" value="MFD1371062.1"/>
    <property type="molecule type" value="Genomic_DNA"/>
</dbReference>
<evidence type="ECO:0000313" key="2">
    <source>
        <dbReference type="EMBL" id="MFD1371062.1"/>
    </source>
</evidence>
<sequence>MVRVLFDDEVAVAFRSFSFESDAGDDDDGEREELDSRGGQVNGICGAAIPGVLEFTTGLHTGDVPVRIEVHDSEPEADPVWQEVVEVSFRPRVPGVCIGIWADAPIPLPDLEVRDYRTRFCGVGFDNDDDGITDPPERYLLQFWPALPAPDVIVRQTSSVAAYWHRVAQQTPAPPSAEERAAARQQKRAEQERQRREEHERFRRADEARYWGGRAPDSDSLRDIAPRAVGLARIDRDLVDEIAAAGPVSQRAMAAWAARETCRRAGMAELAWVSEALDALDRGEPPPASFATFDDAFARWHGVSPEEITHHATVSVGARSERPRIAPEVSAMHAVVFAREDNPLEAAVDTVKTAAEVIPEEKAAVIAAFRARFALPQPSTP</sequence>
<dbReference type="Proteomes" id="UP001597183">
    <property type="component" value="Unassembled WGS sequence"/>
</dbReference>
<accession>A0ABW4AJM5</accession>
<feature type="region of interest" description="Disordered" evidence="1">
    <location>
        <begin position="168"/>
        <end position="203"/>
    </location>
</feature>
<comment type="caution">
    <text evidence="2">The sequence shown here is derived from an EMBL/GenBank/DDBJ whole genome shotgun (WGS) entry which is preliminary data.</text>
</comment>
<name>A0ABW4AJM5_9ACTN</name>
<organism evidence="2 3">
    <name type="scientific">Actinoplanes sichuanensis</name>
    <dbReference type="NCBI Taxonomy" id="512349"/>
    <lineage>
        <taxon>Bacteria</taxon>
        <taxon>Bacillati</taxon>
        <taxon>Actinomycetota</taxon>
        <taxon>Actinomycetes</taxon>
        <taxon>Micromonosporales</taxon>
        <taxon>Micromonosporaceae</taxon>
        <taxon>Actinoplanes</taxon>
    </lineage>
</organism>
<proteinExistence type="predicted"/>
<dbReference type="RefSeq" id="WP_317789520.1">
    <property type="nucleotide sequence ID" value="NZ_AP028461.1"/>
</dbReference>
<evidence type="ECO:0000313" key="3">
    <source>
        <dbReference type="Proteomes" id="UP001597183"/>
    </source>
</evidence>
<evidence type="ECO:0000256" key="1">
    <source>
        <dbReference type="SAM" id="MobiDB-lite"/>
    </source>
</evidence>
<reference evidence="3" key="1">
    <citation type="journal article" date="2019" name="Int. J. Syst. Evol. Microbiol.">
        <title>The Global Catalogue of Microorganisms (GCM) 10K type strain sequencing project: providing services to taxonomists for standard genome sequencing and annotation.</title>
        <authorList>
            <consortium name="The Broad Institute Genomics Platform"/>
            <consortium name="The Broad Institute Genome Sequencing Center for Infectious Disease"/>
            <person name="Wu L."/>
            <person name="Ma J."/>
        </authorList>
    </citation>
    <scope>NUCLEOTIDE SEQUENCE [LARGE SCALE GENOMIC DNA]</scope>
    <source>
        <strain evidence="3">CCM 7526</strain>
    </source>
</reference>
<gene>
    <name evidence="2" type="ORF">ACFQ5G_37495</name>
</gene>